<dbReference type="EMBL" id="MU003534">
    <property type="protein sequence ID" value="KAF2464717.1"/>
    <property type="molecule type" value="Genomic_DNA"/>
</dbReference>
<comment type="caution">
    <text evidence="1">The sequence shown here is derived from an EMBL/GenBank/DDBJ whole genome shotgun (WGS) entry which is preliminary data.</text>
</comment>
<organism evidence="1 2">
    <name type="scientific">Lindgomyces ingoldianus</name>
    <dbReference type="NCBI Taxonomy" id="673940"/>
    <lineage>
        <taxon>Eukaryota</taxon>
        <taxon>Fungi</taxon>
        <taxon>Dikarya</taxon>
        <taxon>Ascomycota</taxon>
        <taxon>Pezizomycotina</taxon>
        <taxon>Dothideomycetes</taxon>
        <taxon>Pleosporomycetidae</taxon>
        <taxon>Pleosporales</taxon>
        <taxon>Lindgomycetaceae</taxon>
        <taxon>Lindgomyces</taxon>
    </lineage>
</organism>
<keyword evidence="2" id="KW-1185">Reference proteome</keyword>
<evidence type="ECO:0000313" key="2">
    <source>
        <dbReference type="Proteomes" id="UP000799755"/>
    </source>
</evidence>
<sequence length="228" mass="25451">MPPKYKGATNALRTFKCDLCNKSYARQTELEAHFSSYDHTHRARMADMKKINASMDSSNSKRKRPEADGEMVTLDPTLGVSEKAAPKFKRVGATSLGTGASEASSTMPGFKRIKPDEEKDRDARAKMDIGMKDGNRKAGITMTGFKRVIPEENVENVKESDIKDTLKDVPALDKDLDSDEESSDDNSDTDFWTYPCFQPQKCDCGCGWEWKIPTVEQLAVPLDQPLDL</sequence>
<proteinExistence type="predicted"/>
<protein>
    <submittedName>
        <fullName evidence="1">Uncharacterized protein</fullName>
    </submittedName>
</protein>
<dbReference type="Proteomes" id="UP000799755">
    <property type="component" value="Unassembled WGS sequence"/>
</dbReference>
<reference evidence="1" key="1">
    <citation type="journal article" date="2020" name="Stud. Mycol.">
        <title>101 Dothideomycetes genomes: a test case for predicting lifestyles and emergence of pathogens.</title>
        <authorList>
            <person name="Haridas S."/>
            <person name="Albert R."/>
            <person name="Binder M."/>
            <person name="Bloem J."/>
            <person name="Labutti K."/>
            <person name="Salamov A."/>
            <person name="Andreopoulos B."/>
            <person name="Baker S."/>
            <person name="Barry K."/>
            <person name="Bills G."/>
            <person name="Bluhm B."/>
            <person name="Cannon C."/>
            <person name="Castanera R."/>
            <person name="Culley D."/>
            <person name="Daum C."/>
            <person name="Ezra D."/>
            <person name="Gonzalez J."/>
            <person name="Henrissat B."/>
            <person name="Kuo A."/>
            <person name="Liang C."/>
            <person name="Lipzen A."/>
            <person name="Lutzoni F."/>
            <person name="Magnuson J."/>
            <person name="Mondo S."/>
            <person name="Nolan M."/>
            <person name="Ohm R."/>
            <person name="Pangilinan J."/>
            <person name="Park H.-J."/>
            <person name="Ramirez L."/>
            <person name="Alfaro M."/>
            <person name="Sun H."/>
            <person name="Tritt A."/>
            <person name="Yoshinaga Y."/>
            <person name="Zwiers L.-H."/>
            <person name="Turgeon B."/>
            <person name="Goodwin S."/>
            <person name="Spatafora J."/>
            <person name="Crous P."/>
            <person name="Grigoriev I."/>
        </authorList>
    </citation>
    <scope>NUCLEOTIDE SEQUENCE</scope>
    <source>
        <strain evidence="1">ATCC 200398</strain>
    </source>
</reference>
<accession>A0ACB6QCV6</accession>
<gene>
    <name evidence="1" type="ORF">BDR25DRAFT_296289</name>
</gene>
<name>A0ACB6QCV6_9PLEO</name>
<evidence type="ECO:0000313" key="1">
    <source>
        <dbReference type="EMBL" id="KAF2464717.1"/>
    </source>
</evidence>